<sequence length="142" mass="15293">MVHEVNFAAAKIIANARCKTTSELIEAWASDKNAVNKNIDLVLACVSSTIVFSDVHRTLCRDAPIGLIDNLRIHRAETGEPVPGPQFSPAAFDSAARTAHAHSLTASAYTAYDSGIHHNIKAPSRLLIKCKSPICTTITPFN</sequence>
<dbReference type="OrthoDB" id="10243830at2759"/>
<evidence type="ECO:0000313" key="2">
    <source>
        <dbReference type="Proteomes" id="UP000275846"/>
    </source>
</evidence>
<organism evidence="3">
    <name type="scientific">Schistocephalus solidus</name>
    <name type="common">Tapeworm</name>
    <dbReference type="NCBI Taxonomy" id="70667"/>
    <lineage>
        <taxon>Eukaryota</taxon>
        <taxon>Metazoa</taxon>
        <taxon>Spiralia</taxon>
        <taxon>Lophotrochozoa</taxon>
        <taxon>Platyhelminthes</taxon>
        <taxon>Cestoda</taxon>
        <taxon>Eucestoda</taxon>
        <taxon>Diphyllobothriidea</taxon>
        <taxon>Diphyllobothriidae</taxon>
        <taxon>Schistocephalus</taxon>
    </lineage>
</organism>
<keyword evidence="2" id="KW-1185">Reference proteome</keyword>
<dbReference type="AlphaFoldDB" id="A0A183SV41"/>
<dbReference type="EMBL" id="UYSU01034465">
    <property type="protein sequence ID" value="VDL94474.1"/>
    <property type="molecule type" value="Genomic_DNA"/>
</dbReference>
<accession>A0A183SV41</accession>
<reference evidence="1 2" key="2">
    <citation type="submission" date="2018-11" db="EMBL/GenBank/DDBJ databases">
        <authorList>
            <consortium name="Pathogen Informatics"/>
        </authorList>
    </citation>
    <scope>NUCLEOTIDE SEQUENCE [LARGE SCALE GENOMIC DNA]</scope>
    <source>
        <strain evidence="1 2">NST_G2</strain>
    </source>
</reference>
<reference evidence="3" key="1">
    <citation type="submission" date="2016-06" db="UniProtKB">
        <authorList>
            <consortium name="WormBaseParasite"/>
        </authorList>
    </citation>
    <scope>IDENTIFICATION</scope>
</reference>
<dbReference type="Proteomes" id="UP000275846">
    <property type="component" value="Unassembled WGS sequence"/>
</dbReference>
<proteinExistence type="predicted"/>
<evidence type="ECO:0000313" key="1">
    <source>
        <dbReference type="EMBL" id="VDL94474.1"/>
    </source>
</evidence>
<dbReference type="WBParaSite" id="SSLN_0000839901-mRNA-1">
    <property type="protein sequence ID" value="SSLN_0000839901-mRNA-1"/>
    <property type="gene ID" value="SSLN_0000839901"/>
</dbReference>
<protein>
    <submittedName>
        <fullName evidence="1 3">Uncharacterized protein</fullName>
    </submittedName>
</protein>
<gene>
    <name evidence="1" type="ORF">SSLN_LOCUS8089</name>
</gene>
<evidence type="ECO:0000313" key="3">
    <source>
        <dbReference type="WBParaSite" id="SSLN_0000839901-mRNA-1"/>
    </source>
</evidence>
<name>A0A183SV41_SCHSO</name>